<dbReference type="Gene3D" id="2.40.160.60">
    <property type="entry name" value="Outer membrane protein transport protein (OMPP1/FadL/TodX)"/>
    <property type="match status" value="1"/>
</dbReference>
<dbReference type="NCBIfam" id="NF033710">
    <property type="entry name" value="T9SS_OM_PorV"/>
    <property type="match status" value="1"/>
</dbReference>
<sequence length="382" mass="41480">MLVFVWQNGAFAQTANTLNVTTTAVPFLRISPDARAGGMGDLGVATSPDAASTFYNQSKIPFAKKDIGLGLTYTPWLKDLGLNDVYLIAFSGYKKLDVNSALSASIRYFSLGNIEFTDYSGQTLGTGHPREFSFDLGYSRKLADKLSIALAGRYIYSNLASGYAASGSTYQPGKTFAADISLFYHGATDDKGGWNFGLALTNLGGKIGYTNSAVEKDYIPADLGLGATYTMVFNEDNKLMVGLDIHKLLVPVPPAATGNDSVDNINLAAYHNKAITSSWFNSFSGENQFKSLQFSVGAEYAYQDQFFFRTGYYYEDPTKGDRKYFSVGVGLKYNVMGLNFSYLVPSGSGTNRNPLSNTLRFGLTFDLDSNGDNNTNTQSSTN</sequence>
<accession>A0A8J2UJ47</accession>
<dbReference type="NCBIfam" id="NF033709">
    <property type="entry name" value="PorV_fam"/>
    <property type="match status" value="1"/>
</dbReference>
<evidence type="ECO:0000313" key="2">
    <source>
        <dbReference type="EMBL" id="GGB24508.1"/>
    </source>
</evidence>
<reference evidence="2" key="1">
    <citation type="journal article" date="2014" name="Int. J. Syst. Evol. Microbiol.">
        <title>Complete genome sequence of Corynebacterium casei LMG S-19264T (=DSM 44701T), isolated from a smear-ripened cheese.</title>
        <authorList>
            <consortium name="US DOE Joint Genome Institute (JGI-PGF)"/>
            <person name="Walter F."/>
            <person name="Albersmeier A."/>
            <person name="Kalinowski J."/>
            <person name="Ruckert C."/>
        </authorList>
    </citation>
    <scope>NUCLEOTIDE SEQUENCE</scope>
    <source>
        <strain evidence="2">CGMCC 1.15448</strain>
    </source>
</reference>
<dbReference type="InterPro" id="IPR045741">
    <property type="entry name" value="PorV"/>
</dbReference>
<proteinExistence type="predicted"/>
<evidence type="ECO:0000259" key="1">
    <source>
        <dbReference type="Pfam" id="PF19572"/>
    </source>
</evidence>
<organism evidence="2 3">
    <name type="scientific">Puia dinghuensis</name>
    <dbReference type="NCBI Taxonomy" id="1792502"/>
    <lineage>
        <taxon>Bacteria</taxon>
        <taxon>Pseudomonadati</taxon>
        <taxon>Bacteroidota</taxon>
        <taxon>Chitinophagia</taxon>
        <taxon>Chitinophagales</taxon>
        <taxon>Chitinophagaceae</taxon>
        <taxon>Puia</taxon>
    </lineage>
</organism>
<protein>
    <recommendedName>
        <fullName evidence="1">Type IX secretion system protein PorV domain-containing protein</fullName>
    </recommendedName>
</protein>
<dbReference type="Proteomes" id="UP000607559">
    <property type="component" value="Unassembled WGS sequence"/>
</dbReference>
<dbReference type="Pfam" id="PF19572">
    <property type="entry name" value="PorV"/>
    <property type="match status" value="1"/>
</dbReference>
<name>A0A8J2UJ47_9BACT</name>
<comment type="caution">
    <text evidence="2">The sequence shown here is derived from an EMBL/GenBank/DDBJ whole genome shotgun (WGS) entry which is preliminary data.</text>
</comment>
<gene>
    <name evidence="2" type="primary">porV</name>
    <name evidence="2" type="ORF">GCM10011511_55520</name>
</gene>
<reference evidence="2" key="2">
    <citation type="submission" date="2020-09" db="EMBL/GenBank/DDBJ databases">
        <authorList>
            <person name="Sun Q."/>
            <person name="Zhou Y."/>
        </authorList>
    </citation>
    <scope>NUCLEOTIDE SEQUENCE</scope>
    <source>
        <strain evidence="2">CGMCC 1.15448</strain>
    </source>
</reference>
<evidence type="ECO:0000313" key="3">
    <source>
        <dbReference type="Proteomes" id="UP000607559"/>
    </source>
</evidence>
<dbReference type="EMBL" id="BMJC01000008">
    <property type="protein sequence ID" value="GGB24508.1"/>
    <property type="molecule type" value="Genomic_DNA"/>
</dbReference>
<keyword evidence="3" id="KW-1185">Reference proteome</keyword>
<dbReference type="AlphaFoldDB" id="A0A8J2UJ47"/>
<feature type="domain" description="Type IX secretion system protein PorV" evidence="1">
    <location>
        <begin position="17"/>
        <end position="254"/>
    </location>
</feature>
<dbReference type="InterPro" id="IPR047799">
    <property type="entry name" value="T9SS_OM_PorV"/>
</dbReference>